<reference evidence="1" key="1">
    <citation type="journal article" date="2015" name="Front. Microbiol.">
        <title>Combining genomic sequencing methods to explore viral diversity and reveal potential virus-host interactions.</title>
        <authorList>
            <person name="Chow C.E."/>
            <person name="Winget D.M."/>
            <person name="White R.A.III."/>
            <person name="Hallam S.J."/>
            <person name="Suttle C.A."/>
        </authorList>
    </citation>
    <scope>NUCLEOTIDE SEQUENCE</scope>
    <source>
        <strain evidence="1">Anoxic3_1</strain>
    </source>
</reference>
<sequence>MASQPSPFPWLAGEPPAPFVLPLLPPASPLTALLGDHSSRGPLLSAPRVGSLAAATGGSSKSLSAPLGSMCVGLVMPSKKSWITCASVTAAASIASSTFIEPCKTRSFTMSR</sequence>
<accession>A0A0F7L4R1</accession>
<proteinExistence type="predicted"/>
<name>A0A0F7L4R1_9VIRU</name>
<protein>
    <submittedName>
        <fullName evidence="1">Uncharacterized protein</fullName>
    </submittedName>
</protein>
<evidence type="ECO:0000313" key="1">
    <source>
        <dbReference type="EMBL" id="AKH45966.1"/>
    </source>
</evidence>
<organism evidence="1">
    <name type="scientific">uncultured marine virus</name>
    <dbReference type="NCBI Taxonomy" id="186617"/>
    <lineage>
        <taxon>Viruses</taxon>
        <taxon>environmental samples</taxon>
    </lineage>
</organism>
<dbReference type="EMBL" id="KR029577">
    <property type="protein sequence ID" value="AKH45966.1"/>
    <property type="molecule type" value="Genomic_DNA"/>
</dbReference>
<reference evidence="1" key="2">
    <citation type="submission" date="2015-03" db="EMBL/GenBank/DDBJ databases">
        <authorList>
            <person name="Chow C.-E.T."/>
            <person name="Winget D.M."/>
            <person name="White R.A.III."/>
            <person name="Hallam S.J."/>
            <person name="Suttle C.A."/>
        </authorList>
    </citation>
    <scope>NUCLEOTIDE SEQUENCE</scope>
    <source>
        <strain evidence="1">Anoxic3_1</strain>
    </source>
</reference>